<dbReference type="OrthoDB" id="4727384at2"/>
<dbReference type="Gene3D" id="3.40.50.2300">
    <property type="match status" value="1"/>
</dbReference>
<dbReference type="PANTHER" id="PTHR43214">
    <property type="entry name" value="TWO-COMPONENT RESPONSE REGULATOR"/>
    <property type="match status" value="1"/>
</dbReference>
<dbReference type="PROSITE" id="PS50043">
    <property type="entry name" value="HTH_LUXR_2"/>
    <property type="match status" value="1"/>
</dbReference>
<dbReference type="SMART" id="SM00421">
    <property type="entry name" value="HTH_LUXR"/>
    <property type="match status" value="1"/>
</dbReference>
<dbReference type="EMBL" id="QJKF01000009">
    <property type="protein sequence ID" value="PXX60830.1"/>
    <property type="molecule type" value="Genomic_DNA"/>
</dbReference>
<dbReference type="PRINTS" id="PR00038">
    <property type="entry name" value="HTHLUXR"/>
</dbReference>
<dbReference type="Pfam" id="PF00196">
    <property type="entry name" value="GerE"/>
    <property type="match status" value="1"/>
</dbReference>
<dbReference type="InterPro" id="IPR016032">
    <property type="entry name" value="Sig_transdc_resp-reg_C-effctor"/>
</dbReference>
<dbReference type="GO" id="GO:0000160">
    <property type="term" value="P:phosphorelay signal transduction system"/>
    <property type="evidence" value="ECO:0007669"/>
    <property type="project" value="InterPro"/>
</dbReference>
<accession>A0A318JWQ9</accession>
<evidence type="ECO:0000259" key="4">
    <source>
        <dbReference type="PROSITE" id="PS50110"/>
    </source>
</evidence>
<dbReference type="Proteomes" id="UP000247569">
    <property type="component" value="Unassembled WGS sequence"/>
</dbReference>
<dbReference type="CDD" id="cd06170">
    <property type="entry name" value="LuxR_C_like"/>
    <property type="match status" value="1"/>
</dbReference>
<dbReference type="SUPFAM" id="SSF46894">
    <property type="entry name" value="C-terminal effector domain of the bipartite response regulators"/>
    <property type="match status" value="1"/>
</dbReference>
<protein>
    <submittedName>
        <fullName evidence="5">LuxR family two component transcriptional regulator</fullName>
    </submittedName>
</protein>
<dbReference type="InterPro" id="IPR000792">
    <property type="entry name" value="Tscrpt_reg_LuxR_C"/>
</dbReference>
<dbReference type="InterPro" id="IPR011006">
    <property type="entry name" value="CheY-like_superfamily"/>
</dbReference>
<keyword evidence="6" id="KW-1185">Reference proteome</keyword>
<dbReference type="InterPro" id="IPR001789">
    <property type="entry name" value="Sig_transdc_resp-reg_receiver"/>
</dbReference>
<feature type="domain" description="HTH luxR-type" evidence="3">
    <location>
        <begin position="165"/>
        <end position="230"/>
    </location>
</feature>
<sequence>MNSNFDTPVEWNGSPAPISTGQDLLIVDDCRLYREGLAASVAREFVNGSVRTADDSAGMARALSLRPPNVILLNLASYDSRAVMQAARRHSPGSRLIVLGVSEDDEAQIVACAEAGVRGYHLRSGSLADLLVLIAGVLAGESPCSPRVAAVLMRRVSALADQGRSERKVLALTERENQILQLVELGLSNKQIADKLCIGIPTVKNHVHSLLAKLGVRRRADAVAVARGRLQGAGI</sequence>
<reference evidence="5 6" key="1">
    <citation type="submission" date="2018-05" db="EMBL/GenBank/DDBJ databases">
        <title>Genomic Encyclopedia of Type Strains, Phase IV (KMG-IV): sequencing the most valuable type-strain genomes for metagenomic binning, comparative biology and taxonomic classification.</title>
        <authorList>
            <person name="Goeker M."/>
        </authorList>
    </citation>
    <scope>NUCLEOTIDE SEQUENCE [LARGE SCALE GENOMIC DNA]</scope>
    <source>
        <strain evidence="5 6">DSM 44704</strain>
    </source>
</reference>
<feature type="domain" description="Response regulatory" evidence="4">
    <location>
        <begin position="23"/>
        <end position="138"/>
    </location>
</feature>
<dbReference type="PROSITE" id="PS50110">
    <property type="entry name" value="RESPONSE_REGULATORY"/>
    <property type="match status" value="1"/>
</dbReference>
<gene>
    <name evidence="5" type="ORF">DFR70_10921</name>
</gene>
<comment type="caution">
    <text evidence="2">Lacks conserved residue(s) required for the propagation of feature annotation.</text>
</comment>
<evidence type="ECO:0000313" key="6">
    <source>
        <dbReference type="Proteomes" id="UP000247569"/>
    </source>
</evidence>
<keyword evidence="1" id="KW-0238">DNA-binding</keyword>
<evidence type="ECO:0000259" key="3">
    <source>
        <dbReference type="PROSITE" id="PS50043"/>
    </source>
</evidence>
<dbReference type="GO" id="GO:0003677">
    <property type="term" value="F:DNA binding"/>
    <property type="evidence" value="ECO:0007669"/>
    <property type="project" value="UniProtKB-KW"/>
</dbReference>
<comment type="caution">
    <text evidence="5">The sequence shown here is derived from an EMBL/GenBank/DDBJ whole genome shotgun (WGS) entry which is preliminary data.</text>
</comment>
<dbReference type="AlphaFoldDB" id="A0A318JWQ9"/>
<dbReference type="PROSITE" id="PS00622">
    <property type="entry name" value="HTH_LUXR_1"/>
    <property type="match status" value="1"/>
</dbReference>
<dbReference type="RefSeq" id="WP_083894415.1">
    <property type="nucleotide sequence ID" value="NZ_QJKF01000009.1"/>
</dbReference>
<organism evidence="5 6">
    <name type="scientific">Nocardia tenerifensis</name>
    <dbReference type="NCBI Taxonomy" id="228006"/>
    <lineage>
        <taxon>Bacteria</taxon>
        <taxon>Bacillati</taxon>
        <taxon>Actinomycetota</taxon>
        <taxon>Actinomycetes</taxon>
        <taxon>Mycobacteriales</taxon>
        <taxon>Nocardiaceae</taxon>
        <taxon>Nocardia</taxon>
    </lineage>
</organism>
<dbReference type="GO" id="GO:0006355">
    <property type="term" value="P:regulation of DNA-templated transcription"/>
    <property type="evidence" value="ECO:0007669"/>
    <property type="project" value="InterPro"/>
</dbReference>
<evidence type="ECO:0000256" key="2">
    <source>
        <dbReference type="PROSITE-ProRule" id="PRU00169"/>
    </source>
</evidence>
<name>A0A318JWQ9_9NOCA</name>
<proteinExistence type="predicted"/>
<dbReference type="InterPro" id="IPR039420">
    <property type="entry name" value="WalR-like"/>
</dbReference>
<dbReference type="SMART" id="SM00448">
    <property type="entry name" value="REC"/>
    <property type="match status" value="1"/>
</dbReference>
<evidence type="ECO:0000256" key="1">
    <source>
        <dbReference type="ARBA" id="ARBA00023125"/>
    </source>
</evidence>
<dbReference type="SUPFAM" id="SSF52172">
    <property type="entry name" value="CheY-like"/>
    <property type="match status" value="1"/>
</dbReference>
<dbReference type="PANTHER" id="PTHR43214:SF43">
    <property type="entry name" value="TWO-COMPONENT RESPONSE REGULATOR"/>
    <property type="match status" value="1"/>
</dbReference>
<evidence type="ECO:0000313" key="5">
    <source>
        <dbReference type="EMBL" id="PXX60830.1"/>
    </source>
</evidence>